<accession>A0A9Q9HMR0</accession>
<sequence>MGACRTSGGRGGAGPVAELSGAAMRGCPEVAAPEPVFAEPWHAQVFALTVHLNEAGRFSWGEWVERFSATLKRHGLSRELDGGEDYFRAWLETLEVFLAEDGAASRAEAEVMRSRWEEAYLSTPHGAPVRLQG</sequence>
<evidence type="ECO:0000313" key="2">
    <source>
        <dbReference type="EMBL" id="UWQ54942.1"/>
    </source>
</evidence>
<dbReference type="SUPFAM" id="SSF50090">
    <property type="entry name" value="Electron transport accessory proteins"/>
    <property type="match status" value="1"/>
</dbReference>
<evidence type="ECO:0000313" key="3">
    <source>
        <dbReference type="Proteomes" id="UP001058713"/>
    </source>
</evidence>
<dbReference type="KEGG" id="lcae:K3721_05260"/>
<dbReference type="InterPro" id="IPR042262">
    <property type="entry name" value="CN_hydtase_beta_C"/>
</dbReference>
<dbReference type="Gene3D" id="1.10.472.20">
    <property type="entry name" value="Nitrile hydratase, beta subunit"/>
    <property type="match status" value="1"/>
</dbReference>
<evidence type="ECO:0000259" key="1">
    <source>
        <dbReference type="Pfam" id="PF21006"/>
    </source>
</evidence>
<name>A0A9Q9HMR0_LEICA</name>
<proteinExistence type="predicted"/>
<dbReference type="NCBIfam" id="TIGR03889">
    <property type="entry name" value="nitrile_acc"/>
    <property type="match status" value="1"/>
</dbReference>
<dbReference type="Pfam" id="PF21006">
    <property type="entry name" value="NHase_beta_N"/>
    <property type="match status" value="1"/>
</dbReference>
<dbReference type="InterPro" id="IPR008990">
    <property type="entry name" value="Elect_transpt_acc-like_dom_sf"/>
</dbReference>
<dbReference type="InterPro" id="IPR049054">
    <property type="entry name" value="CN_hydtase_beta-like_N"/>
</dbReference>
<dbReference type="Proteomes" id="UP001058713">
    <property type="component" value="Chromosome"/>
</dbReference>
<gene>
    <name evidence="2" type="ORF">K3721_05260</name>
</gene>
<feature type="domain" description="Nitrile hydratase beta subunit-like N-terminal" evidence="1">
    <location>
        <begin position="7"/>
        <end position="114"/>
    </location>
</feature>
<organism evidence="2 3">
    <name type="scientific">Leisingera caerulea</name>
    <name type="common">Phaeobacter caeruleus</name>
    <dbReference type="NCBI Taxonomy" id="506591"/>
    <lineage>
        <taxon>Bacteria</taxon>
        <taxon>Pseudomonadati</taxon>
        <taxon>Pseudomonadota</taxon>
        <taxon>Alphaproteobacteria</taxon>
        <taxon>Rhodobacterales</taxon>
        <taxon>Roseobacteraceae</taxon>
        <taxon>Leisingera</taxon>
    </lineage>
</organism>
<dbReference type="InterPro" id="IPR023808">
    <property type="entry name" value="Nitrile_Hydratase_acc_put"/>
</dbReference>
<dbReference type="AlphaFoldDB" id="A0A9Q9HMR0"/>
<reference evidence="2" key="1">
    <citation type="submission" date="2021-08" db="EMBL/GenBank/DDBJ databases">
        <authorList>
            <person name="Nwanade C."/>
            <person name="Wang M."/>
            <person name="Masoudi A."/>
            <person name="Yu Z."/>
            <person name="Liu J."/>
        </authorList>
    </citation>
    <scope>NUCLEOTIDE SEQUENCE</scope>
    <source>
        <strain evidence="2">S122</strain>
    </source>
</reference>
<protein>
    <submittedName>
        <fullName evidence="2">Nitrile hydratase accessory protein</fullName>
    </submittedName>
</protein>
<dbReference type="EMBL" id="CP081070">
    <property type="protein sequence ID" value="UWQ54942.1"/>
    <property type="molecule type" value="Genomic_DNA"/>
</dbReference>